<dbReference type="EMBL" id="UHFN01000007">
    <property type="protein sequence ID" value="SUN62231.1"/>
    <property type="molecule type" value="Genomic_DNA"/>
</dbReference>
<evidence type="ECO:0000313" key="1">
    <source>
        <dbReference type="EMBL" id="SUN62231.1"/>
    </source>
</evidence>
<dbReference type="InterPro" id="IPR056238">
    <property type="entry name" value="YunG-like"/>
</dbReference>
<gene>
    <name evidence="1" type="ORF">NCTC12224_01762</name>
</gene>
<dbReference type="OrthoDB" id="9792518at2"/>
<dbReference type="Pfam" id="PF24585">
    <property type="entry name" value="YunG"/>
    <property type="match status" value="1"/>
</dbReference>
<name>A0A380KBB2_9STRE</name>
<organism evidence="1 2">
    <name type="scientific">Streptococcus hyointestinalis</name>
    <dbReference type="NCBI Taxonomy" id="1337"/>
    <lineage>
        <taxon>Bacteria</taxon>
        <taxon>Bacillati</taxon>
        <taxon>Bacillota</taxon>
        <taxon>Bacilli</taxon>
        <taxon>Lactobacillales</taxon>
        <taxon>Streptococcaceae</taxon>
        <taxon>Streptococcus</taxon>
    </lineage>
</organism>
<proteinExistence type="predicted"/>
<dbReference type="Proteomes" id="UP000254924">
    <property type="component" value="Unassembled WGS sequence"/>
</dbReference>
<reference evidence="1 2" key="1">
    <citation type="submission" date="2018-06" db="EMBL/GenBank/DDBJ databases">
        <authorList>
            <consortium name="Pathogen Informatics"/>
            <person name="Doyle S."/>
        </authorList>
    </citation>
    <scope>NUCLEOTIDE SEQUENCE [LARGE SCALE GENOMIC DNA]</scope>
    <source>
        <strain evidence="1 2">NCTC12224</strain>
    </source>
</reference>
<keyword evidence="2" id="KW-1185">Reference proteome</keyword>
<accession>A0A380KBB2</accession>
<evidence type="ECO:0000313" key="2">
    <source>
        <dbReference type="Proteomes" id="UP000254924"/>
    </source>
</evidence>
<sequence>MGNIINFQKIIEEDTHFTFELEPFVQYQHKISTETIFLHSVCRIKNRYVNIESSCTIVTADEVLYLIQQIHCLMSDELEEDKEIHFLEPDVVFILKPELWGKVVEIRLYPYLDGLMEQYYSLELDENAIWQFTAFLKLCAGSKDTKNIYYTNSGRPLTFYKEQQVKDLEDSLNDLFEALLHSWEKETAYPISQDDELFDINSDPTYGQCAVTAMVVKDYLGGEIYNLKTSDGGSHYFNKIDGKFIDLARDQFDLYGISLDISKAIPVNLTYLGSNPNTQQRYQRLKRNVSSFLRKKDIPITSK</sequence>
<dbReference type="AlphaFoldDB" id="A0A380KBB2"/>
<protein>
    <submittedName>
        <fullName evidence="1">Uncharacterized protein</fullName>
    </submittedName>
</protein>